<keyword evidence="2" id="KW-1185">Reference proteome</keyword>
<dbReference type="RefSeq" id="WP_002702548.1">
    <property type="nucleotide sequence ID" value="NZ_AAWS01000046.1"/>
</dbReference>
<dbReference type="AlphaFoldDB" id="A1ZVK9"/>
<name>A1ZVK9_MICM2</name>
<reference evidence="1 2" key="1">
    <citation type="submission" date="2007-01" db="EMBL/GenBank/DDBJ databases">
        <authorList>
            <person name="Haygood M."/>
            <person name="Podell S."/>
            <person name="Anderson C."/>
            <person name="Hopkinson B."/>
            <person name="Roe K."/>
            <person name="Barbeau K."/>
            <person name="Gaasterland T."/>
            <person name="Ferriera S."/>
            <person name="Johnson J."/>
            <person name="Kravitz S."/>
            <person name="Beeson K."/>
            <person name="Sutton G."/>
            <person name="Rogers Y.-H."/>
            <person name="Friedman R."/>
            <person name="Frazier M."/>
            <person name="Venter J.C."/>
        </authorList>
    </citation>
    <scope>NUCLEOTIDE SEQUENCE [LARGE SCALE GENOMIC DNA]</scope>
    <source>
        <strain evidence="1 2">ATCC 23134</strain>
    </source>
</reference>
<dbReference type="Proteomes" id="UP000004095">
    <property type="component" value="Unassembled WGS sequence"/>
</dbReference>
<proteinExistence type="predicted"/>
<comment type="caution">
    <text evidence="1">The sequence shown here is derived from an EMBL/GenBank/DDBJ whole genome shotgun (WGS) entry which is preliminary data.</text>
</comment>
<gene>
    <name evidence="1" type="ORF">M23134_00650</name>
</gene>
<accession>A1ZVK9</accession>
<evidence type="ECO:0000313" key="2">
    <source>
        <dbReference type="Proteomes" id="UP000004095"/>
    </source>
</evidence>
<organism evidence="1 2">
    <name type="scientific">Microscilla marina ATCC 23134</name>
    <dbReference type="NCBI Taxonomy" id="313606"/>
    <lineage>
        <taxon>Bacteria</taxon>
        <taxon>Pseudomonadati</taxon>
        <taxon>Bacteroidota</taxon>
        <taxon>Cytophagia</taxon>
        <taxon>Cytophagales</taxon>
        <taxon>Microscillaceae</taxon>
        <taxon>Microscilla</taxon>
    </lineage>
</organism>
<sequence length="64" mass="7315">MSRINNLESGWELCSVCQLAVPATHLQKFATKDAQGNIEHQYYCYDKELCRKFLELKEPPAPAS</sequence>
<dbReference type="EMBL" id="AAWS01000046">
    <property type="protein sequence ID" value="EAY25552.1"/>
    <property type="molecule type" value="Genomic_DNA"/>
</dbReference>
<protein>
    <submittedName>
        <fullName evidence="1">Uncharacterized protein</fullName>
    </submittedName>
</protein>
<evidence type="ECO:0000313" key="1">
    <source>
        <dbReference type="EMBL" id="EAY25552.1"/>
    </source>
</evidence>